<dbReference type="PANTHER" id="PTHR43139:SF22">
    <property type="entry name" value="AB HYDROLASE-1 DOMAIN-CONTAINING PROTEIN"/>
    <property type="match status" value="1"/>
</dbReference>
<evidence type="ECO:0000313" key="3">
    <source>
        <dbReference type="Proteomes" id="UP001634007"/>
    </source>
</evidence>
<dbReference type="InterPro" id="IPR052370">
    <property type="entry name" value="Meta-cleavage_hydrolase"/>
</dbReference>
<dbReference type="SUPFAM" id="SSF53474">
    <property type="entry name" value="alpha/beta-Hydrolases"/>
    <property type="match status" value="1"/>
</dbReference>
<comment type="caution">
    <text evidence="2">The sequence shown here is derived from an EMBL/GenBank/DDBJ whole genome shotgun (WGS) entry which is preliminary data.</text>
</comment>
<gene>
    <name evidence="2" type="ORF">ACJRO7_027703</name>
</gene>
<dbReference type="Gene3D" id="3.40.50.1820">
    <property type="entry name" value="alpha/beta hydrolase"/>
    <property type="match status" value="1"/>
</dbReference>
<keyword evidence="3" id="KW-1185">Reference proteome</keyword>
<dbReference type="InterPro" id="IPR000073">
    <property type="entry name" value="AB_hydrolase_1"/>
</dbReference>
<dbReference type="InterPro" id="IPR029058">
    <property type="entry name" value="AB_hydrolase_fold"/>
</dbReference>
<proteinExistence type="predicted"/>
<reference evidence="2 3" key="1">
    <citation type="submission" date="2024-11" db="EMBL/GenBank/DDBJ databases">
        <title>Chromosome-level genome assembly of Eucalyptus globulus Labill. provides insights into its genome evolution.</title>
        <authorList>
            <person name="Li X."/>
        </authorList>
    </citation>
    <scope>NUCLEOTIDE SEQUENCE [LARGE SCALE GENOMIC DNA]</scope>
    <source>
        <strain evidence="2">CL2024</strain>
        <tissue evidence="2">Fresh tender leaves</tissue>
    </source>
</reference>
<name>A0ABD3JUI4_EUCGL</name>
<dbReference type="PANTHER" id="PTHR43139">
    <property type="entry name" value="SI:DKEY-122A22.2"/>
    <property type="match status" value="1"/>
</dbReference>
<dbReference type="Pfam" id="PF00561">
    <property type="entry name" value="Abhydrolase_1"/>
    <property type="match status" value="1"/>
</dbReference>
<sequence>MVNTIKLYQPLLRKAMKLAGMRPRKIEVKSRSNPNAVVFLHGFVGDGMITWQFQVLALLRMYAIYVPDLLFFGGSATGDSCRTADFQAECVAKGLAALGLQRCTLVGFSYGGMVAFKLAKLRPELVESVVATCSTGPPYDKTSDTSEPCLYANLIIFFEGPENKTKILGSFYCPQILPNGC</sequence>
<protein>
    <recommendedName>
        <fullName evidence="1">AB hydrolase-1 domain-containing protein</fullName>
    </recommendedName>
</protein>
<dbReference type="Proteomes" id="UP001634007">
    <property type="component" value="Unassembled WGS sequence"/>
</dbReference>
<evidence type="ECO:0000259" key="1">
    <source>
        <dbReference type="Pfam" id="PF00561"/>
    </source>
</evidence>
<feature type="domain" description="AB hydrolase-1" evidence="1">
    <location>
        <begin position="35"/>
        <end position="140"/>
    </location>
</feature>
<evidence type="ECO:0000313" key="2">
    <source>
        <dbReference type="EMBL" id="KAL3730713.1"/>
    </source>
</evidence>
<organism evidence="2 3">
    <name type="scientific">Eucalyptus globulus</name>
    <name type="common">Tasmanian blue gum</name>
    <dbReference type="NCBI Taxonomy" id="34317"/>
    <lineage>
        <taxon>Eukaryota</taxon>
        <taxon>Viridiplantae</taxon>
        <taxon>Streptophyta</taxon>
        <taxon>Embryophyta</taxon>
        <taxon>Tracheophyta</taxon>
        <taxon>Spermatophyta</taxon>
        <taxon>Magnoliopsida</taxon>
        <taxon>eudicotyledons</taxon>
        <taxon>Gunneridae</taxon>
        <taxon>Pentapetalae</taxon>
        <taxon>rosids</taxon>
        <taxon>malvids</taxon>
        <taxon>Myrtales</taxon>
        <taxon>Myrtaceae</taxon>
        <taxon>Myrtoideae</taxon>
        <taxon>Eucalypteae</taxon>
        <taxon>Eucalyptus</taxon>
    </lineage>
</organism>
<dbReference type="AlphaFoldDB" id="A0ABD3JUI4"/>
<accession>A0ABD3JUI4</accession>
<dbReference type="EMBL" id="JBJKBG010000007">
    <property type="protein sequence ID" value="KAL3730713.1"/>
    <property type="molecule type" value="Genomic_DNA"/>
</dbReference>